<evidence type="ECO:0000256" key="3">
    <source>
        <dbReference type="ARBA" id="ARBA00022692"/>
    </source>
</evidence>
<feature type="transmembrane region" description="Helical" evidence="6">
    <location>
        <begin position="59"/>
        <end position="80"/>
    </location>
</feature>
<dbReference type="FunFam" id="1.20.1260.100:FF:000001">
    <property type="entry name" value="translocator protein 2"/>
    <property type="match status" value="1"/>
</dbReference>
<feature type="transmembrane region" description="Helical" evidence="6">
    <location>
        <begin position="92"/>
        <end position="112"/>
    </location>
</feature>
<gene>
    <name evidence="7" type="ORF">FNQ90_03950</name>
</gene>
<dbReference type="InterPro" id="IPR004307">
    <property type="entry name" value="TspO_MBR"/>
</dbReference>
<dbReference type="PANTHER" id="PTHR10057:SF0">
    <property type="entry name" value="TRANSLOCATOR PROTEIN"/>
    <property type="match status" value="1"/>
</dbReference>
<comment type="caution">
    <text evidence="7">The sequence shown here is derived from an EMBL/GenBank/DDBJ whole genome shotgun (WGS) entry which is preliminary data.</text>
</comment>
<feature type="transmembrane region" description="Helical" evidence="6">
    <location>
        <begin position="144"/>
        <end position="167"/>
    </location>
</feature>
<feature type="transmembrane region" description="Helical" evidence="6">
    <location>
        <begin position="18"/>
        <end position="39"/>
    </location>
</feature>
<dbReference type="Gene3D" id="1.20.1260.100">
    <property type="entry name" value="TspO/MBR protein"/>
    <property type="match status" value="1"/>
</dbReference>
<dbReference type="InterPro" id="IPR038330">
    <property type="entry name" value="TspO/MBR-related_sf"/>
</dbReference>
<evidence type="ECO:0000256" key="6">
    <source>
        <dbReference type="SAM" id="Phobius"/>
    </source>
</evidence>
<protein>
    <submittedName>
        <fullName evidence="7">Tryptophan-rich sensory protein</fullName>
    </submittedName>
</protein>
<comment type="similarity">
    <text evidence="2">Belongs to the TspO/BZRP family.</text>
</comment>
<evidence type="ECO:0000256" key="4">
    <source>
        <dbReference type="ARBA" id="ARBA00022989"/>
    </source>
</evidence>
<organism evidence="7 8">
    <name type="scientific">Streptomyces alkaliphilus</name>
    <dbReference type="NCBI Taxonomy" id="1472722"/>
    <lineage>
        <taxon>Bacteria</taxon>
        <taxon>Bacillati</taxon>
        <taxon>Actinomycetota</taxon>
        <taxon>Actinomycetes</taxon>
        <taxon>Kitasatosporales</taxon>
        <taxon>Streptomycetaceae</taxon>
        <taxon>Streptomyces</taxon>
    </lineage>
</organism>
<sequence length="168" mass="18442">MTTGGTTETRSAAPWWRFWPSLVVFVGLCYLVSAVGSLASSEADEVYGALDRPAWAPPSWLFGPVWTVLYGLIGVSAWLVWRRAGGSARTALVWWGVQLALNLAWTPLFFAAEEYGLALVNIVLMLGAIVVTTALFARIHRVAAWLLVPYLLWVGYATALNAAIWWAN</sequence>
<dbReference type="PANTHER" id="PTHR10057">
    <property type="entry name" value="PERIPHERAL-TYPE BENZODIAZEPINE RECEPTOR"/>
    <property type="match status" value="1"/>
</dbReference>
<name>A0A7W3TAK4_9ACTN</name>
<dbReference type="EMBL" id="VKHT01000059">
    <property type="protein sequence ID" value="MBB0243284.1"/>
    <property type="molecule type" value="Genomic_DNA"/>
</dbReference>
<dbReference type="Pfam" id="PF03073">
    <property type="entry name" value="TspO_MBR"/>
    <property type="match status" value="1"/>
</dbReference>
<accession>A0A7W3TAK4</accession>
<dbReference type="GO" id="GO:0016020">
    <property type="term" value="C:membrane"/>
    <property type="evidence" value="ECO:0007669"/>
    <property type="project" value="UniProtKB-SubCell"/>
</dbReference>
<dbReference type="Proteomes" id="UP000538929">
    <property type="component" value="Unassembled WGS sequence"/>
</dbReference>
<evidence type="ECO:0000256" key="2">
    <source>
        <dbReference type="ARBA" id="ARBA00007524"/>
    </source>
</evidence>
<dbReference type="PIRSF" id="PIRSF005859">
    <property type="entry name" value="PBR"/>
    <property type="match status" value="1"/>
</dbReference>
<reference evidence="8" key="1">
    <citation type="submission" date="2019-10" db="EMBL/GenBank/DDBJ databases">
        <title>Streptomyces sp. nov., a novel actinobacterium isolated from alkaline environment.</title>
        <authorList>
            <person name="Golinska P."/>
        </authorList>
    </citation>
    <scope>NUCLEOTIDE SEQUENCE [LARGE SCALE GENOMIC DNA]</scope>
    <source>
        <strain evidence="8">DSM 42118</strain>
    </source>
</reference>
<evidence type="ECO:0000313" key="7">
    <source>
        <dbReference type="EMBL" id="MBB0243284.1"/>
    </source>
</evidence>
<feature type="transmembrane region" description="Helical" evidence="6">
    <location>
        <begin position="118"/>
        <end position="137"/>
    </location>
</feature>
<proteinExistence type="inferred from homology"/>
<dbReference type="GO" id="GO:0033013">
    <property type="term" value="P:tetrapyrrole metabolic process"/>
    <property type="evidence" value="ECO:0007669"/>
    <property type="project" value="UniProtKB-ARBA"/>
</dbReference>
<evidence type="ECO:0000313" key="8">
    <source>
        <dbReference type="Proteomes" id="UP000538929"/>
    </source>
</evidence>
<dbReference type="AlphaFoldDB" id="A0A7W3TAK4"/>
<dbReference type="CDD" id="cd15904">
    <property type="entry name" value="TSPO_MBR"/>
    <property type="match status" value="1"/>
</dbReference>
<dbReference type="RefSeq" id="WP_182604981.1">
    <property type="nucleotide sequence ID" value="NZ_VKHT01000059.1"/>
</dbReference>
<evidence type="ECO:0000256" key="1">
    <source>
        <dbReference type="ARBA" id="ARBA00004141"/>
    </source>
</evidence>
<keyword evidence="5 6" id="KW-0472">Membrane</keyword>
<keyword evidence="4 6" id="KW-1133">Transmembrane helix</keyword>
<keyword evidence="3 6" id="KW-0812">Transmembrane</keyword>
<keyword evidence="8" id="KW-1185">Reference proteome</keyword>
<comment type="subcellular location">
    <subcellularLocation>
        <location evidence="1">Membrane</location>
        <topology evidence="1">Multi-pass membrane protein</topology>
    </subcellularLocation>
</comment>
<evidence type="ECO:0000256" key="5">
    <source>
        <dbReference type="ARBA" id="ARBA00023136"/>
    </source>
</evidence>